<evidence type="ECO:0000256" key="2">
    <source>
        <dbReference type="ARBA" id="ARBA00006898"/>
    </source>
</evidence>
<evidence type="ECO:0000256" key="5">
    <source>
        <dbReference type="ARBA" id="ARBA00023163"/>
    </source>
</evidence>
<comment type="similarity">
    <text evidence="2">Belongs to the eukaryotic RPC9 RNA polymerase subunit family.</text>
</comment>
<evidence type="ECO:0000256" key="6">
    <source>
        <dbReference type="ARBA" id="ARBA00023242"/>
    </source>
</evidence>
<evidence type="ECO:0000256" key="1">
    <source>
        <dbReference type="ARBA" id="ARBA00004123"/>
    </source>
</evidence>
<feature type="region of interest" description="Disordered" evidence="10">
    <location>
        <begin position="49"/>
        <end position="72"/>
    </location>
</feature>
<dbReference type="InterPro" id="IPR038846">
    <property type="entry name" value="RPC9"/>
</dbReference>
<reference evidence="11 12" key="1">
    <citation type="submission" date="2014-11" db="EMBL/GenBank/DDBJ databases">
        <title>Genetic blueprint of the zoonotic pathogen Toxocara canis.</title>
        <authorList>
            <person name="Zhu X.-Q."/>
            <person name="Korhonen P.K."/>
            <person name="Cai H."/>
            <person name="Young N.D."/>
            <person name="Nejsum P."/>
            <person name="von Samson-Himmelstjerna G."/>
            <person name="Boag P.R."/>
            <person name="Tan P."/>
            <person name="Li Q."/>
            <person name="Min J."/>
            <person name="Yang Y."/>
            <person name="Wang X."/>
            <person name="Fang X."/>
            <person name="Hall R.S."/>
            <person name="Hofmann A."/>
            <person name="Sternberg P.W."/>
            <person name="Jex A.R."/>
            <person name="Gasser R.B."/>
        </authorList>
    </citation>
    <scope>NUCLEOTIDE SEQUENCE [LARGE SCALE GENOMIC DNA]</scope>
    <source>
        <strain evidence="11">PN_DK_2014</strain>
    </source>
</reference>
<sequence length="72" mass="8228">MFQLTAAEILQVINLRPSTEIEVQLIVEECEERLTEEQMTQLVNIVCENLPPRPSSEEPKANAEEGNERMDT</sequence>
<keyword evidence="4" id="KW-0240">DNA-directed RNA polymerase</keyword>
<protein>
    <recommendedName>
        <fullName evidence="3">DNA-directed RNA polymerase III subunit RPC9</fullName>
    </recommendedName>
</protein>
<comment type="subunit">
    <text evidence="8">Component of the RNA polymerase III complex consisting of 17 subunits: a ten-subunit horseshoe-shaped catalytic core composed of POLR3A/RPC1, POLR3B/RPC2, POLR1C/RPAC1, POLR1D/RPAC2, POLR3K/RPC10, POLR2E/RPABC1, POLR2F/RPABC2, POLR2H/RPABC3, POLR2K/RPABC4 and POLR2L/RPABC5; a mobile stalk composed of two subunits POLR3H/RPC8 and CRCP/RPC9, protruding from the core and functioning primarily in transcription initiation; and additional subunits homologous to general transcription factors of the RNA polymerase II machinery, POLR3C/RPC3-POLR3F/RPC6-POLR3G/RPC7 heterotrimer required for transcription initiation and POLR3D/RPC4-POLR3E/RPC5 heterodimer involved in both transcription initiation and termination.</text>
</comment>
<feature type="compositionally biased region" description="Basic and acidic residues" evidence="10">
    <location>
        <begin position="55"/>
        <end position="72"/>
    </location>
</feature>
<comment type="subcellular location">
    <subcellularLocation>
        <location evidence="1">Nucleus</location>
    </subcellularLocation>
</comment>
<evidence type="ECO:0000256" key="4">
    <source>
        <dbReference type="ARBA" id="ARBA00022478"/>
    </source>
</evidence>
<evidence type="ECO:0000256" key="3">
    <source>
        <dbReference type="ARBA" id="ARBA00016672"/>
    </source>
</evidence>
<dbReference type="Pfam" id="PF03874">
    <property type="entry name" value="RNA_pol_Rpb4"/>
    <property type="match status" value="1"/>
</dbReference>
<dbReference type="InterPro" id="IPR038324">
    <property type="entry name" value="Rpb4/RPC9_sf"/>
</dbReference>
<comment type="function">
    <text evidence="9">DNA-dependent RNA polymerase catalyzes the transcription of DNA into RNA using the four ribonucleoside triphosphates as substrates. Specific peripheric component of RNA polymerase III (Pol III) which synthesizes small non-coding RNAs including 5S rRNA, snRNAs, tRNAs and miRNAs from at least 500 distinct genomic loci. With POLR3H/RPC8 forms a mobile stalk that protrudes from Pol III core and functions primarily in transcription initiation. Pol III plays a key role in sensing and limiting infection by intracellular bacteria and DNA viruses. Acts as nuclear and cytosolic DNA sensor involved in innate immune response. Can sense non-self dsDNA that serves as template for transcription into dsRNA. The non-self RNA polymerase III transcripts, such as Epstein-Barr virus-encoded RNAs (EBERs) induce type I interferon and NF-kappa-B through the RIG-I pathway.</text>
</comment>
<dbReference type="PANTHER" id="PTHR15561:SF0">
    <property type="entry name" value="DNA-DIRECTED RNA POLYMERASE III SUBUNIT RPC9"/>
    <property type="match status" value="1"/>
</dbReference>
<evidence type="ECO:0000256" key="8">
    <source>
        <dbReference type="ARBA" id="ARBA00044007"/>
    </source>
</evidence>
<dbReference type="InterPro" id="IPR005574">
    <property type="entry name" value="Rpb4/RPC9"/>
</dbReference>
<dbReference type="Gene3D" id="1.20.1250.40">
    <property type="match status" value="1"/>
</dbReference>
<evidence type="ECO:0000256" key="9">
    <source>
        <dbReference type="ARBA" id="ARBA00045808"/>
    </source>
</evidence>
<keyword evidence="5" id="KW-0804">Transcription</keyword>
<dbReference type="Proteomes" id="UP000031036">
    <property type="component" value="Unassembled WGS sequence"/>
</dbReference>
<accession>A0A0B2UR96</accession>
<dbReference type="GO" id="GO:0005666">
    <property type="term" value="C:RNA polymerase III complex"/>
    <property type="evidence" value="ECO:0007669"/>
    <property type="project" value="InterPro"/>
</dbReference>
<dbReference type="GO" id="GO:0006384">
    <property type="term" value="P:transcription initiation at RNA polymerase III promoter"/>
    <property type="evidence" value="ECO:0007669"/>
    <property type="project" value="InterPro"/>
</dbReference>
<evidence type="ECO:0000256" key="10">
    <source>
        <dbReference type="SAM" id="MobiDB-lite"/>
    </source>
</evidence>
<dbReference type="PANTHER" id="PTHR15561">
    <property type="entry name" value="CALCITONIN GENE-RELATED PEPTIDE-RECEPTOR COMPONENT PROTEIN"/>
    <property type="match status" value="1"/>
</dbReference>
<evidence type="ECO:0000313" key="11">
    <source>
        <dbReference type="EMBL" id="KHN71440.1"/>
    </source>
</evidence>
<dbReference type="OrthoDB" id="1746530at2759"/>
<proteinExistence type="inferred from homology"/>
<dbReference type="GO" id="GO:0000166">
    <property type="term" value="F:nucleotide binding"/>
    <property type="evidence" value="ECO:0007669"/>
    <property type="project" value="InterPro"/>
</dbReference>
<name>A0A0B2UR96_TOXCA</name>
<evidence type="ECO:0000256" key="7">
    <source>
        <dbReference type="ARBA" id="ARBA00043924"/>
    </source>
</evidence>
<keyword evidence="6" id="KW-0539">Nucleus</keyword>
<dbReference type="STRING" id="6265.A0A0B2UR96"/>
<dbReference type="EMBL" id="JPKZ01022224">
    <property type="protein sequence ID" value="KHN71440.1"/>
    <property type="molecule type" value="Genomic_DNA"/>
</dbReference>
<dbReference type="AlphaFoldDB" id="A0A0B2UR96"/>
<organism evidence="11 12">
    <name type="scientific">Toxocara canis</name>
    <name type="common">Canine roundworm</name>
    <dbReference type="NCBI Taxonomy" id="6265"/>
    <lineage>
        <taxon>Eukaryota</taxon>
        <taxon>Metazoa</taxon>
        <taxon>Ecdysozoa</taxon>
        <taxon>Nematoda</taxon>
        <taxon>Chromadorea</taxon>
        <taxon>Rhabditida</taxon>
        <taxon>Spirurina</taxon>
        <taxon>Ascaridomorpha</taxon>
        <taxon>Ascaridoidea</taxon>
        <taxon>Toxocaridae</taxon>
        <taxon>Toxocara</taxon>
    </lineage>
</organism>
<dbReference type="InterPro" id="IPR010997">
    <property type="entry name" value="HRDC-like_sf"/>
</dbReference>
<dbReference type="SUPFAM" id="SSF47819">
    <property type="entry name" value="HRDC-like"/>
    <property type="match status" value="1"/>
</dbReference>
<comment type="caution">
    <text evidence="11">The sequence shown here is derived from an EMBL/GenBank/DDBJ whole genome shotgun (WGS) entry which is preliminary data.</text>
</comment>
<keyword evidence="12" id="KW-1185">Reference proteome</keyword>
<comment type="function">
    <text evidence="7">Accessory protein for the calcitonin gene-related peptide (CGRP) receptor. It modulates CGRP responsiveness in a variety of tissues.</text>
</comment>
<evidence type="ECO:0000313" key="12">
    <source>
        <dbReference type="Proteomes" id="UP000031036"/>
    </source>
</evidence>
<gene>
    <name evidence="11" type="ORF">Tcan_02266</name>
</gene>